<reference evidence="2 3" key="1">
    <citation type="submission" date="2020-02" db="EMBL/GenBank/DDBJ databases">
        <title>Draft genome sequence of Lactococcus sp. Hs30E4-3.</title>
        <authorList>
            <person name="Noda S."/>
            <person name="Yuki M."/>
            <person name="Ohkuma M."/>
        </authorList>
    </citation>
    <scope>NUCLEOTIDE SEQUENCE [LARGE SCALE GENOMIC DNA]</scope>
    <source>
        <strain evidence="2 3">Hs30E4-3</strain>
    </source>
</reference>
<organism evidence="2 3">
    <name type="scientific">Pseudolactococcus hodotermopsidis</name>
    <dbReference type="NCBI Taxonomy" id="2709157"/>
    <lineage>
        <taxon>Bacteria</taxon>
        <taxon>Bacillati</taxon>
        <taxon>Bacillota</taxon>
        <taxon>Bacilli</taxon>
        <taxon>Lactobacillales</taxon>
        <taxon>Streptococcaceae</taxon>
        <taxon>Pseudolactococcus</taxon>
    </lineage>
</organism>
<dbReference type="Pfam" id="PF14657">
    <property type="entry name" value="Arm-DNA-bind_4"/>
    <property type="match status" value="1"/>
</dbReference>
<name>A0A6A0BAY4_9LACT</name>
<proteinExistence type="predicted"/>
<protein>
    <recommendedName>
        <fullName evidence="1">AP2-like integrase N-terminal domain-containing protein</fullName>
    </recommendedName>
</protein>
<dbReference type="RefSeq" id="WP_172208760.1">
    <property type="nucleotide sequence ID" value="NZ_BLLI01000030.1"/>
</dbReference>
<feature type="domain" description="AP2-like integrase N-terminal" evidence="1">
    <location>
        <begin position="9"/>
        <end position="46"/>
    </location>
</feature>
<keyword evidence="3" id="KW-1185">Reference proteome</keyword>
<comment type="caution">
    <text evidence="2">The sequence shown here is derived from an EMBL/GenBank/DDBJ whole genome shotgun (WGS) entry which is preliminary data.</text>
</comment>
<evidence type="ECO:0000313" key="2">
    <source>
        <dbReference type="EMBL" id="GFH42589.1"/>
    </source>
</evidence>
<dbReference type="EMBL" id="BLLI01000030">
    <property type="protein sequence ID" value="GFH42589.1"/>
    <property type="molecule type" value="Genomic_DNA"/>
</dbReference>
<accession>A0A6A0BAY4</accession>
<evidence type="ECO:0000259" key="1">
    <source>
        <dbReference type="Pfam" id="PF14657"/>
    </source>
</evidence>
<evidence type="ECO:0000313" key="3">
    <source>
        <dbReference type="Proteomes" id="UP000480303"/>
    </source>
</evidence>
<dbReference type="InterPro" id="IPR028259">
    <property type="entry name" value="AP2-like_int_N"/>
</dbReference>
<sequence>MATKRDKVWQAEVSYKQNGTYKKWRKSGFKTKREALLAESEFKLSIGFMPVLIRLS</sequence>
<dbReference type="Proteomes" id="UP000480303">
    <property type="component" value="Unassembled WGS sequence"/>
</dbReference>
<dbReference type="AlphaFoldDB" id="A0A6A0BAY4"/>
<gene>
    <name evidence="2" type="ORF">Hs30E_11400</name>
</gene>